<dbReference type="RefSeq" id="WP_158739239.1">
    <property type="nucleotide sequence ID" value="NZ_JAFBEP010000006.1"/>
</dbReference>
<dbReference type="Proteomes" id="UP000483018">
    <property type="component" value="Unassembled WGS sequence"/>
</dbReference>
<protein>
    <submittedName>
        <fullName evidence="2">Uncharacterized protein</fullName>
    </submittedName>
</protein>
<sequence length="56" mass="6489">MPEMKFFPDSPSKTINNKKDKNDLVSENNQREKENPQNPFFDLAEDDVFSAPTDDI</sequence>
<evidence type="ECO:0000313" key="3">
    <source>
        <dbReference type="Proteomes" id="UP000483018"/>
    </source>
</evidence>
<feature type="compositionally biased region" description="Basic and acidic residues" evidence="1">
    <location>
        <begin position="17"/>
        <end position="35"/>
    </location>
</feature>
<accession>A0A7C8HGK0</accession>
<dbReference type="EMBL" id="WSLF01000001">
    <property type="protein sequence ID" value="KAE9637329.1"/>
    <property type="molecule type" value="Genomic_DNA"/>
</dbReference>
<evidence type="ECO:0000313" key="2">
    <source>
        <dbReference type="EMBL" id="KAE9637329.1"/>
    </source>
</evidence>
<reference evidence="2 3" key="1">
    <citation type="submission" date="2019-12" db="EMBL/GenBank/DDBJ databases">
        <title>Defluviitalea raffinosedens, isolated from a biogas fermenter, genome sequencing and characterization.</title>
        <authorList>
            <person name="Rettenmaier R."/>
            <person name="Schneider M."/>
            <person name="Neuhaus K."/>
            <person name="Liebl W."/>
            <person name="Zverlov V."/>
        </authorList>
    </citation>
    <scope>NUCLEOTIDE SEQUENCE [LARGE SCALE GENOMIC DNA]</scope>
    <source>
        <strain evidence="2 3">249c-K6</strain>
    </source>
</reference>
<gene>
    <name evidence="2" type="ORF">GND95_02545</name>
</gene>
<organism evidence="2 3">
    <name type="scientific">Defluviitalea raffinosedens</name>
    <dbReference type="NCBI Taxonomy" id="1450156"/>
    <lineage>
        <taxon>Bacteria</taxon>
        <taxon>Bacillati</taxon>
        <taxon>Bacillota</taxon>
        <taxon>Clostridia</taxon>
        <taxon>Lachnospirales</taxon>
        <taxon>Defluviitaleaceae</taxon>
        <taxon>Defluviitalea</taxon>
    </lineage>
</organism>
<name>A0A7C8HGK0_9FIRM</name>
<comment type="caution">
    <text evidence="2">The sequence shown here is derived from an EMBL/GenBank/DDBJ whole genome shotgun (WGS) entry which is preliminary data.</text>
</comment>
<feature type="region of interest" description="Disordered" evidence="1">
    <location>
        <begin position="1"/>
        <end position="40"/>
    </location>
</feature>
<dbReference type="AlphaFoldDB" id="A0A7C8HGK0"/>
<keyword evidence="3" id="KW-1185">Reference proteome</keyword>
<proteinExistence type="predicted"/>
<evidence type="ECO:0000256" key="1">
    <source>
        <dbReference type="SAM" id="MobiDB-lite"/>
    </source>
</evidence>